<keyword evidence="3" id="KW-0285">Flavoprotein</keyword>
<evidence type="ECO:0000256" key="6">
    <source>
        <dbReference type="ARBA" id="ARBA00023027"/>
    </source>
</evidence>
<keyword evidence="6" id="KW-0520">NAD</keyword>
<dbReference type="PRINTS" id="PR00368">
    <property type="entry name" value="FADPNR"/>
</dbReference>
<feature type="domain" description="FAD/NAD(P)-binding" evidence="9">
    <location>
        <begin position="20"/>
        <end position="339"/>
    </location>
</feature>
<dbReference type="EC" id="1.6.5.9" evidence="2"/>
<keyword evidence="8" id="KW-1133">Transmembrane helix</keyword>
<dbReference type="PRINTS" id="PR00411">
    <property type="entry name" value="PNDRDTASEI"/>
</dbReference>
<evidence type="ECO:0000256" key="4">
    <source>
        <dbReference type="ARBA" id="ARBA00022827"/>
    </source>
</evidence>
<accession>A0A1X7HSG3</accession>
<dbReference type="PANTHER" id="PTHR43706">
    <property type="entry name" value="NADH DEHYDROGENASE"/>
    <property type="match status" value="1"/>
</dbReference>
<keyword evidence="5" id="KW-0560">Oxidoreductase</keyword>
<evidence type="ECO:0000256" key="8">
    <source>
        <dbReference type="SAM" id="Phobius"/>
    </source>
</evidence>
<dbReference type="STRING" id="1313296.SAMN05661091_5345"/>
<dbReference type="Gene3D" id="3.50.50.100">
    <property type="match status" value="1"/>
</dbReference>
<dbReference type="InterPro" id="IPR023753">
    <property type="entry name" value="FAD/NAD-binding_dom"/>
</dbReference>
<dbReference type="PANTHER" id="PTHR43706:SF47">
    <property type="entry name" value="EXTERNAL NADH-UBIQUINONE OXIDOREDUCTASE 1, MITOCHONDRIAL-RELATED"/>
    <property type="match status" value="1"/>
</dbReference>
<evidence type="ECO:0000313" key="10">
    <source>
        <dbReference type="EMBL" id="SMF91085.1"/>
    </source>
</evidence>
<comment type="catalytic activity">
    <reaction evidence="7">
        <text>a quinone + NADH + H(+) = a quinol + NAD(+)</text>
        <dbReference type="Rhea" id="RHEA:46160"/>
        <dbReference type="ChEBI" id="CHEBI:15378"/>
        <dbReference type="ChEBI" id="CHEBI:24646"/>
        <dbReference type="ChEBI" id="CHEBI:57540"/>
        <dbReference type="ChEBI" id="CHEBI:57945"/>
        <dbReference type="ChEBI" id="CHEBI:132124"/>
        <dbReference type="EC" id="1.6.5.9"/>
    </reaction>
</comment>
<keyword evidence="11" id="KW-1185">Reference proteome</keyword>
<dbReference type="SUPFAM" id="SSF51905">
    <property type="entry name" value="FAD/NAD(P)-binding domain"/>
    <property type="match status" value="2"/>
</dbReference>
<organism evidence="10 11">
    <name type="scientific">Paenibacillus uliginis N3/975</name>
    <dbReference type="NCBI Taxonomy" id="1313296"/>
    <lineage>
        <taxon>Bacteria</taxon>
        <taxon>Bacillati</taxon>
        <taxon>Bacillota</taxon>
        <taxon>Bacilli</taxon>
        <taxon>Bacillales</taxon>
        <taxon>Paenibacillaceae</taxon>
        <taxon>Paenibacillus</taxon>
    </lineage>
</organism>
<evidence type="ECO:0000313" key="11">
    <source>
        <dbReference type="Proteomes" id="UP000192940"/>
    </source>
</evidence>
<dbReference type="Pfam" id="PF07992">
    <property type="entry name" value="Pyr_redox_2"/>
    <property type="match status" value="1"/>
</dbReference>
<dbReference type="EMBL" id="LT840184">
    <property type="protein sequence ID" value="SMF91085.1"/>
    <property type="molecule type" value="Genomic_DNA"/>
</dbReference>
<evidence type="ECO:0000256" key="5">
    <source>
        <dbReference type="ARBA" id="ARBA00023002"/>
    </source>
</evidence>
<evidence type="ECO:0000256" key="7">
    <source>
        <dbReference type="ARBA" id="ARBA00047599"/>
    </source>
</evidence>
<dbReference type="AlphaFoldDB" id="A0A1X7HSG3"/>
<keyword evidence="4" id="KW-0274">FAD</keyword>
<protein>
    <recommendedName>
        <fullName evidence="2">NADH:ubiquinone reductase (non-electrogenic)</fullName>
        <ecNumber evidence="2">1.6.5.9</ecNumber>
    </recommendedName>
</protein>
<dbReference type="Proteomes" id="UP000192940">
    <property type="component" value="Chromosome I"/>
</dbReference>
<feature type="transmembrane region" description="Helical" evidence="8">
    <location>
        <begin position="596"/>
        <end position="620"/>
    </location>
</feature>
<name>A0A1X7HSG3_9BACL</name>
<dbReference type="InterPro" id="IPR045024">
    <property type="entry name" value="NDH-2"/>
</dbReference>
<evidence type="ECO:0000256" key="3">
    <source>
        <dbReference type="ARBA" id="ARBA00022630"/>
    </source>
</evidence>
<dbReference type="InterPro" id="IPR036188">
    <property type="entry name" value="FAD/NAD-bd_sf"/>
</dbReference>
<keyword evidence="8" id="KW-0472">Membrane</keyword>
<proteinExistence type="inferred from homology"/>
<dbReference type="GO" id="GO:0050136">
    <property type="term" value="F:NADH dehydrogenase (quinone) (non-electrogenic) activity"/>
    <property type="evidence" value="ECO:0007669"/>
    <property type="project" value="UniProtKB-EC"/>
</dbReference>
<comment type="similarity">
    <text evidence="1">Belongs to the NADH dehydrogenase family.</text>
</comment>
<gene>
    <name evidence="10" type="ORF">SAMN05661091_5345</name>
</gene>
<feature type="transmembrane region" description="Helical" evidence="8">
    <location>
        <begin position="535"/>
        <end position="553"/>
    </location>
</feature>
<evidence type="ECO:0000256" key="2">
    <source>
        <dbReference type="ARBA" id="ARBA00012637"/>
    </source>
</evidence>
<keyword evidence="8" id="KW-0812">Transmembrane</keyword>
<feature type="transmembrane region" description="Helical" evidence="8">
    <location>
        <begin position="560"/>
        <end position="584"/>
    </location>
</feature>
<evidence type="ECO:0000259" key="9">
    <source>
        <dbReference type="Pfam" id="PF07992"/>
    </source>
</evidence>
<evidence type="ECO:0000256" key="1">
    <source>
        <dbReference type="ARBA" id="ARBA00005272"/>
    </source>
</evidence>
<reference evidence="10 11" key="1">
    <citation type="submission" date="2017-04" db="EMBL/GenBank/DDBJ databases">
        <authorList>
            <person name="Afonso C.L."/>
            <person name="Miller P.J."/>
            <person name="Scott M.A."/>
            <person name="Spackman E."/>
            <person name="Goraichik I."/>
            <person name="Dimitrov K.M."/>
            <person name="Suarez D.L."/>
            <person name="Swayne D.E."/>
        </authorList>
    </citation>
    <scope>NUCLEOTIDE SEQUENCE [LARGE SCALE GENOMIC DNA]</scope>
    <source>
        <strain evidence="10 11">N3/975</strain>
    </source>
</reference>
<sequence length="642" mass="70953">MLPLLLLQHNETNEVSFVKKIVLLGGGYGGVHAAKKLAKKFKKDKDVQITLIDRNPYHTLLTELHEVAANRTPEDSVKIDLKKIFAGLNVDVVLDEINNIDFDGKKLSSETAVYEYDYLVIGTGCKPTFFGIPGAEENAFTLWSFEDAVRLKEQIRHSFREAAKEHDPAVRKSKLSFVVVGAGFTGVELIGEMAEFRDELCKEFYIDKSEVRLVVADMAPKILPILPDKLIAKSEKYLRKIGVEIITSAKITGVGEDRVILGEGKEIIANTIVWTAGVEGSELVGNLDVQQQGRKRIVTNDKLQSVDHENVYVIGDNIFYVPEGETRPVPQMVENAEQAAALAAHNLIADITNGTKKSYKPAFHGTMVCIGSRYGVANVGLPNKMFMLTGFFAMLSKHFMNMFYLSTVAGFNKVWSYMMHEFFHVNNRRSFLGGHFSKRSPNFWLVPLRIYLGIMWLTEGWEKLLKIIDDPNRIFLIPPAPSADATTAASQAVEAVSQTVDAQTAASAVTTAKDAIEALPVPGFISSMVSGFMDMFFYTADGGYTALASVFQVGMVGAEIVFGLMLIAGLFTAVASIGTIAMGVMIWTSGMAPYEMLWFVTAAIATIGGAGSTLGLDYYVLPWLKKHWKKVPLVKRWYLYTD</sequence>